<dbReference type="AlphaFoldDB" id="A0A4Q0Y3E2"/>
<dbReference type="OrthoDB" id="5365976at2"/>
<evidence type="ECO:0000313" key="1">
    <source>
        <dbReference type="EMBL" id="RXJ64647.1"/>
    </source>
</evidence>
<accession>A0A4Q0Y3E2</accession>
<dbReference type="STRING" id="877500.GCA_000935065_02437"/>
<organism evidence="1 2">
    <name type="scientific">Halarcobacter anaerophilus</name>
    <dbReference type="NCBI Taxonomy" id="877500"/>
    <lineage>
        <taxon>Bacteria</taxon>
        <taxon>Pseudomonadati</taxon>
        <taxon>Campylobacterota</taxon>
        <taxon>Epsilonproteobacteria</taxon>
        <taxon>Campylobacterales</taxon>
        <taxon>Arcobacteraceae</taxon>
        <taxon>Halarcobacter</taxon>
    </lineage>
</organism>
<dbReference type="EMBL" id="PDKO01000001">
    <property type="protein sequence ID" value="RXJ64647.1"/>
    <property type="molecule type" value="Genomic_DNA"/>
</dbReference>
<reference evidence="1 2" key="1">
    <citation type="submission" date="2017-10" db="EMBL/GenBank/DDBJ databases">
        <title>Genomics of the genus Arcobacter.</title>
        <authorList>
            <person name="Perez-Cataluna A."/>
            <person name="Figueras M.J."/>
        </authorList>
    </citation>
    <scope>NUCLEOTIDE SEQUENCE [LARGE SCALE GENOMIC DNA]</scope>
    <source>
        <strain evidence="1 2">DSM 24636</strain>
    </source>
</reference>
<evidence type="ECO:0000313" key="2">
    <source>
        <dbReference type="Proteomes" id="UP000290191"/>
    </source>
</evidence>
<comment type="caution">
    <text evidence="1">The sequence shown here is derived from an EMBL/GenBank/DDBJ whole genome shotgun (WGS) entry which is preliminary data.</text>
</comment>
<name>A0A4Q0Y3E2_9BACT</name>
<dbReference type="Proteomes" id="UP000290191">
    <property type="component" value="Unassembled WGS sequence"/>
</dbReference>
<proteinExistence type="predicted"/>
<keyword evidence="2" id="KW-1185">Reference proteome</keyword>
<dbReference type="RefSeq" id="WP_129081038.1">
    <property type="nucleotide sequence ID" value="NZ_CP041070.1"/>
</dbReference>
<sequence>MEISNKLNRYDSTIQPNQIRQATKVASKGSIKEFTEAYRVDISQRARQSAEFNDNSITFPIHDSEILQYSQNLDLTYKS</sequence>
<gene>
    <name evidence="1" type="ORF">CRV06_01430</name>
</gene>
<protein>
    <submittedName>
        <fullName evidence="1">Uncharacterized protein</fullName>
    </submittedName>
</protein>